<sequence length="173" mass="19091" precursor="true">MAHMQHTSIIKTALLVFLMGVAPAFALQSDYSQPINVVSKEQLADLSNDKIIFQGDVKATQGTMEIVADKIEVTRSKSGKLKSIIAYGTPVTFKQLLDNGKPINTRSATLSYMPQESLVVLSGKASIWQGESRMEGERIEYNIKTQKMRANNQKAQGGRVSSTFIPSELQKQK</sequence>
<dbReference type="EMBL" id="UAPV01000001">
    <property type="protein sequence ID" value="SPT69106.1"/>
    <property type="molecule type" value="Genomic_DNA"/>
</dbReference>
<dbReference type="InterPro" id="IPR052037">
    <property type="entry name" value="LPS_export_LptA"/>
</dbReference>
<dbReference type="InterPro" id="IPR014340">
    <property type="entry name" value="LptA"/>
</dbReference>
<dbReference type="RefSeq" id="WP_113743295.1">
    <property type="nucleotide sequence ID" value="NZ_UAPU01000007.1"/>
</dbReference>
<comment type="subunit">
    <text evidence="4">Component of the lipopolysaccharide transport and assembly complex.</text>
</comment>
<keyword evidence="1 4" id="KW-0813">Transport</keyword>
<evidence type="ECO:0000259" key="6">
    <source>
        <dbReference type="Pfam" id="PF03968"/>
    </source>
</evidence>
<feature type="chain" id="PRO_5016186841" description="Lipopolysaccharide export system protein LptA" evidence="4">
    <location>
        <begin position="27"/>
        <end position="173"/>
    </location>
</feature>
<comment type="subcellular location">
    <subcellularLocation>
        <location evidence="4">Periplasm</location>
    </subcellularLocation>
</comment>
<dbReference type="Gene3D" id="2.60.450.10">
    <property type="entry name" value="Lipopolysaccharide (LPS) transport protein A like domain"/>
    <property type="match status" value="1"/>
</dbReference>
<dbReference type="GO" id="GO:0017089">
    <property type="term" value="F:glycolipid transfer activity"/>
    <property type="evidence" value="ECO:0007669"/>
    <property type="project" value="TreeGrafter"/>
</dbReference>
<dbReference type="GO" id="GO:0043165">
    <property type="term" value="P:Gram-negative-bacterium-type cell outer membrane assembly"/>
    <property type="evidence" value="ECO:0007669"/>
    <property type="project" value="UniProtKB-UniRule"/>
</dbReference>
<dbReference type="GO" id="GO:0001530">
    <property type="term" value="F:lipopolysaccharide binding"/>
    <property type="evidence" value="ECO:0007669"/>
    <property type="project" value="InterPro"/>
</dbReference>
<dbReference type="Proteomes" id="UP000250086">
    <property type="component" value="Unassembled WGS sequence"/>
</dbReference>
<keyword evidence="2 4" id="KW-0732">Signal</keyword>
<dbReference type="Pfam" id="PF03968">
    <property type="entry name" value="LptD_N"/>
    <property type="match status" value="1"/>
</dbReference>
<organism evidence="7 8">
    <name type="scientific">Anaerobiospirillum thomasii</name>
    <dbReference type="NCBI Taxonomy" id="179995"/>
    <lineage>
        <taxon>Bacteria</taxon>
        <taxon>Pseudomonadati</taxon>
        <taxon>Pseudomonadota</taxon>
        <taxon>Gammaproteobacteria</taxon>
        <taxon>Aeromonadales</taxon>
        <taxon>Succinivibrionaceae</taxon>
        <taxon>Anaerobiospirillum</taxon>
    </lineage>
</organism>
<dbReference type="NCBIfam" id="TIGR03002">
    <property type="entry name" value="outer_YhbN_LptA"/>
    <property type="match status" value="1"/>
</dbReference>
<comment type="similarity">
    <text evidence="4">Belongs to the LptA family.</text>
</comment>
<dbReference type="OrthoDB" id="9795964at2"/>
<evidence type="ECO:0000256" key="5">
    <source>
        <dbReference type="SAM" id="MobiDB-lite"/>
    </source>
</evidence>
<feature type="signal peptide" evidence="4">
    <location>
        <begin position="1"/>
        <end position="26"/>
    </location>
</feature>
<feature type="region of interest" description="Disordered" evidence="5">
    <location>
        <begin position="150"/>
        <end position="173"/>
    </location>
</feature>
<evidence type="ECO:0000313" key="7">
    <source>
        <dbReference type="EMBL" id="SPT69106.1"/>
    </source>
</evidence>
<dbReference type="HAMAP" id="MF_01914">
    <property type="entry name" value="LPS_assembly_LptA"/>
    <property type="match status" value="1"/>
</dbReference>
<reference evidence="7 8" key="1">
    <citation type="submission" date="2018-06" db="EMBL/GenBank/DDBJ databases">
        <authorList>
            <consortium name="Pathogen Informatics"/>
            <person name="Doyle S."/>
        </authorList>
    </citation>
    <scope>NUCLEOTIDE SEQUENCE [LARGE SCALE GENOMIC DNA]</scope>
    <source>
        <strain evidence="7 8">NCTC13093</strain>
    </source>
</reference>
<proteinExistence type="inferred from homology"/>
<dbReference type="GO" id="GO:0009279">
    <property type="term" value="C:cell outer membrane"/>
    <property type="evidence" value="ECO:0007669"/>
    <property type="project" value="TreeGrafter"/>
</dbReference>
<dbReference type="AlphaFoldDB" id="A0A2X0X0Q7"/>
<evidence type="ECO:0000256" key="2">
    <source>
        <dbReference type="ARBA" id="ARBA00022729"/>
    </source>
</evidence>
<comment type="function">
    <text evidence="4">Involved in the assembly of lipopolysaccharide (LPS). Required for the translocation of LPS from the inner membrane to the outer membrane. May form a bridge between the inner membrane and the outer membrane, via interactions with LptC and LptD, thereby facilitating LPS transfer across the periplasm.</text>
</comment>
<evidence type="ECO:0000256" key="4">
    <source>
        <dbReference type="HAMAP-Rule" id="MF_01914"/>
    </source>
</evidence>
<dbReference type="InterPro" id="IPR005653">
    <property type="entry name" value="OstA-like_N"/>
</dbReference>
<name>A0A2X0X0Q7_9GAMM</name>
<keyword evidence="8" id="KW-1185">Reference proteome</keyword>
<evidence type="ECO:0000256" key="3">
    <source>
        <dbReference type="ARBA" id="ARBA00022764"/>
    </source>
</evidence>
<evidence type="ECO:0000256" key="1">
    <source>
        <dbReference type="ARBA" id="ARBA00022448"/>
    </source>
</evidence>
<dbReference type="PANTHER" id="PTHR36504">
    <property type="entry name" value="LIPOPOLYSACCHARIDE EXPORT SYSTEM PROTEIN LPTA"/>
    <property type="match status" value="1"/>
</dbReference>
<accession>A0A2X0X0Q7</accession>
<protein>
    <recommendedName>
        <fullName evidence="4">Lipopolysaccharide export system protein LptA</fullName>
    </recommendedName>
</protein>
<gene>
    <name evidence="4 7" type="primary">lptA</name>
    <name evidence="7" type="ORF">NCTC13093_00469</name>
</gene>
<dbReference type="GO" id="GO:0030288">
    <property type="term" value="C:outer membrane-bounded periplasmic space"/>
    <property type="evidence" value="ECO:0007669"/>
    <property type="project" value="TreeGrafter"/>
</dbReference>
<dbReference type="GO" id="GO:0015920">
    <property type="term" value="P:lipopolysaccharide transport"/>
    <property type="evidence" value="ECO:0007669"/>
    <property type="project" value="UniProtKB-UniRule"/>
</dbReference>
<feature type="compositionally biased region" description="Polar residues" evidence="5">
    <location>
        <begin position="150"/>
        <end position="165"/>
    </location>
</feature>
<feature type="domain" description="Organic solvent tolerance-like N-terminal" evidence="6">
    <location>
        <begin position="37"/>
        <end position="147"/>
    </location>
</feature>
<evidence type="ECO:0000313" key="8">
    <source>
        <dbReference type="Proteomes" id="UP000250086"/>
    </source>
</evidence>
<keyword evidence="3 4" id="KW-0574">Periplasm</keyword>
<dbReference type="PANTHER" id="PTHR36504:SF1">
    <property type="entry name" value="LIPOPOLYSACCHARIDE EXPORT SYSTEM PROTEIN LPTA"/>
    <property type="match status" value="1"/>
</dbReference>